<keyword evidence="3" id="KW-1185">Reference proteome</keyword>
<feature type="region of interest" description="Disordered" evidence="1">
    <location>
        <begin position="101"/>
        <end position="154"/>
    </location>
</feature>
<feature type="compositionally biased region" description="Low complexity" evidence="1">
    <location>
        <begin position="114"/>
        <end position="134"/>
    </location>
</feature>
<reference evidence="2 3" key="1">
    <citation type="journal article" date="2016" name="Nat. Commun.">
        <title>Ectomycorrhizal ecology is imprinted in the genome of the dominant symbiotic fungus Cenococcum geophilum.</title>
        <authorList>
            <consortium name="DOE Joint Genome Institute"/>
            <person name="Peter M."/>
            <person name="Kohler A."/>
            <person name="Ohm R.A."/>
            <person name="Kuo A."/>
            <person name="Krutzmann J."/>
            <person name="Morin E."/>
            <person name="Arend M."/>
            <person name="Barry K.W."/>
            <person name="Binder M."/>
            <person name="Choi C."/>
            <person name="Clum A."/>
            <person name="Copeland A."/>
            <person name="Grisel N."/>
            <person name="Haridas S."/>
            <person name="Kipfer T."/>
            <person name="LaButti K."/>
            <person name="Lindquist E."/>
            <person name="Lipzen A."/>
            <person name="Maire R."/>
            <person name="Meier B."/>
            <person name="Mihaltcheva S."/>
            <person name="Molinier V."/>
            <person name="Murat C."/>
            <person name="Poggeler S."/>
            <person name="Quandt C.A."/>
            <person name="Sperisen C."/>
            <person name="Tritt A."/>
            <person name="Tisserant E."/>
            <person name="Crous P.W."/>
            <person name="Henrissat B."/>
            <person name="Nehls U."/>
            <person name="Egli S."/>
            <person name="Spatafora J.W."/>
            <person name="Grigoriev I.V."/>
            <person name="Martin F.M."/>
        </authorList>
    </citation>
    <scope>NUCLEOTIDE SEQUENCE [LARGE SCALE GENOMIC DNA]</scope>
    <source>
        <strain evidence="2 3">CBS 207.34</strain>
    </source>
</reference>
<proteinExistence type="predicted"/>
<organism evidence="2 3">
    <name type="scientific">Glonium stellatum</name>
    <dbReference type="NCBI Taxonomy" id="574774"/>
    <lineage>
        <taxon>Eukaryota</taxon>
        <taxon>Fungi</taxon>
        <taxon>Dikarya</taxon>
        <taxon>Ascomycota</taxon>
        <taxon>Pezizomycotina</taxon>
        <taxon>Dothideomycetes</taxon>
        <taxon>Pleosporomycetidae</taxon>
        <taxon>Gloniales</taxon>
        <taxon>Gloniaceae</taxon>
        <taxon>Glonium</taxon>
    </lineage>
</organism>
<dbReference type="AlphaFoldDB" id="A0A8E2JZR4"/>
<name>A0A8E2JZR4_9PEZI</name>
<evidence type="ECO:0000313" key="3">
    <source>
        <dbReference type="Proteomes" id="UP000250140"/>
    </source>
</evidence>
<dbReference type="EMBL" id="KV748488">
    <property type="protein sequence ID" value="OCL15094.1"/>
    <property type="molecule type" value="Genomic_DNA"/>
</dbReference>
<sequence length="154" mass="17348">MTGLQGEAKPVTGKRAILGPSEPKVGHSWIIYALIQTAKANRALPSANRPWTGGHQQRLVFVGELLAGRRWRLAAGCWTLLLSALRCRVQARRMILVGKPGRARAAPTFPPSPQERQQQRQQQRQQLQIPSPQQLHHRYAQHGRREGLKIARHT</sequence>
<dbReference type="Proteomes" id="UP000250140">
    <property type="component" value="Unassembled WGS sequence"/>
</dbReference>
<evidence type="ECO:0000313" key="2">
    <source>
        <dbReference type="EMBL" id="OCL15094.1"/>
    </source>
</evidence>
<feature type="compositionally biased region" description="Basic and acidic residues" evidence="1">
    <location>
        <begin position="143"/>
        <end position="154"/>
    </location>
</feature>
<gene>
    <name evidence="2" type="ORF">AOQ84DRAFT_417997</name>
</gene>
<evidence type="ECO:0000256" key="1">
    <source>
        <dbReference type="SAM" id="MobiDB-lite"/>
    </source>
</evidence>
<feature type="non-terminal residue" evidence="2">
    <location>
        <position position="154"/>
    </location>
</feature>
<protein>
    <submittedName>
        <fullName evidence="2">Uncharacterized protein</fullName>
    </submittedName>
</protein>
<accession>A0A8E2JZR4</accession>